<dbReference type="Gene3D" id="3.40.50.1820">
    <property type="entry name" value="alpha/beta hydrolase"/>
    <property type="match status" value="1"/>
</dbReference>
<evidence type="ECO:0000313" key="1">
    <source>
        <dbReference type="EMBL" id="CAH2062367.1"/>
    </source>
</evidence>
<keyword evidence="2" id="KW-1185">Reference proteome</keyword>
<organism evidence="1 2">
    <name type="scientific">Iphiclides podalirius</name>
    <name type="common">scarce swallowtail</name>
    <dbReference type="NCBI Taxonomy" id="110791"/>
    <lineage>
        <taxon>Eukaryota</taxon>
        <taxon>Metazoa</taxon>
        <taxon>Ecdysozoa</taxon>
        <taxon>Arthropoda</taxon>
        <taxon>Hexapoda</taxon>
        <taxon>Insecta</taxon>
        <taxon>Pterygota</taxon>
        <taxon>Neoptera</taxon>
        <taxon>Endopterygota</taxon>
        <taxon>Lepidoptera</taxon>
        <taxon>Glossata</taxon>
        <taxon>Ditrysia</taxon>
        <taxon>Papilionoidea</taxon>
        <taxon>Papilionidae</taxon>
        <taxon>Papilioninae</taxon>
        <taxon>Iphiclides</taxon>
    </lineage>
</organism>
<evidence type="ECO:0008006" key="3">
    <source>
        <dbReference type="Google" id="ProtNLM"/>
    </source>
</evidence>
<dbReference type="EMBL" id="OW152841">
    <property type="protein sequence ID" value="CAH2062367.1"/>
    <property type="molecule type" value="Genomic_DNA"/>
</dbReference>
<accession>A0ABN8IQE8</accession>
<gene>
    <name evidence="1" type="ORF">IPOD504_LOCUS11918</name>
</gene>
<dbReference type="InterPro" id="IPR029058">
    <property type="entry name" value="AB_hydrolase_fold"/>
</dbReference>
<evidence type="ECO:0000313" key="2">
    <source>
        <dbReference type="Proteomes" id="UP000837857"/>
    </source>
</evidence>
<proteinExistence type="predicted"/>
<reference evidence="1" key="1">
    <citation type="submission" date="2022-03" db="EMBL/GenBank/DDBJ databases">
        <authorList>
            <person name="Martin H S."/>
        </authorList>
    </citation>
    <scope>NUCLEOTIDE SEQUENCE</scope>
</reference>
<sequence length="115" mass="12807">MLPYLKFNSSYSPAIRLSWDKRQKTLAPTFNSADYYYALFSQNVPPTLHVLARHSGGGYAQGKAPAAQLLSDLERNVPNVRVLRVDGGHDVHLTNPERIAPAIVSFLEEGRKSKL</sequence>
<name>A0ABN8IQE8_9NEOP</name>
<dbReference type="Proteomes" id="UP000837857">
    <property type="component" value="Chromosome 29"/>
</dbReference>
<feature type="non-terminal residue" evidence="1">
    <location>
        <position position="1"/>
    </location>
</feature>
<protein>
    <recommendedName>
        <fullName evidence="3">AB hydrolase-1 domain-containing protein</fullName>
    </recommendedName>
</protein>
<dbReference type="SUPFAM" id="SSF53474">
    <property type="entry name" value="alpha/beta-Hydrolases"/>
    <property type="match status" value="1"/>
</dbReference>